<feature type="non-terminal residue" evidence="2">
    <location>
        <position position="1"/>
    </location>
</feature>
<gene>
    <name evidence="2" type="ORF">AMECASPLE_034559</name>
</gene>
<feature type="compositionally biased region" description="Basic and acidic residues" evidence="1">
    <location>
        <begin position="9"/>
        <end position="26"/>
    </location>
</feature>
<feature type="region of interest" description="Disordered" evidence="1">
    <location>
        <begin position="1"/>
        <end position="35"/>
    </location>
</feature>
<reference evidence="2 3" key="1">
    <citation type="submission" date="2021-06" db="EMBL/GenBank/DDBJ databases">
        <authorList>
            <person name="Palmer J.M."/>
        </authorList>
    </citation>
    <scope>NUCLEOTIDE SEQUENCE [LARGE SCALE GENOMIC DNA]</scope>
    <source>
        <strain evidence="2 3">AS_MEX2019</strain>
        <tissue evidence="2">Muscle</tissue>
    </source>
</reference>
<keyword evidence="3" id="KW-1185">Reference proteome</keyword>
<comment type="caution">
    <text evidence="2">The sequence shown here is derived from an EMBL/GenBank/DDBJ whole genome shotgun (WGS) entry which is preliminary data.</text>
</comment>
<feature type="non-terminal residue" evidence="2">
    <location>
        <position position="55"/>
    </location>
</feature>
<name>A0ABV0Z624_9TELE</name>
<dbReference type="EMBL" id="JAHRIP010051946">
    <property type="protein sequence ID" value="MEQ2301305.1"/>
    <property type="molecule type" value="Genomic_DNA"/>
</dbReference>
<evidence type="ECO:0000256" key="1">
    <source>
        <dbReference type="SAM" id="MobiDB-lite"/>
    </source>
</evidence>
<accession>A0ABV0Z624</accession>
<sequence>SAQQAGPADGERENREKRTDARRGQEKNVTNPNIRPDVSLRFITIGQGCGKRLLS</sequence>
<dbReference type="Proteomes" id="UP001469553">
    <property type="component" value="Unassembled WGS sequence"/>
</dbReference>
<evidence type="ECO:0000313" key="2">
    <source>
        <dbReference type="EMBL" id="MEQ2301305.1"/>
    </source>
</evidence>
<organism evidence="2 3">
    <name type="scientific">Ameca splendens</name>
    <dbReference type="NCBI Taxonomy" id="208324"/>
    <lineage>
        <taxon>Eukaryota</taxon>
        <taxon>Metazoa</taxon>
        <taxon>Chordata</taxon>
        <taxon>Craniata</taxon>
        <taxon>Vertebrata</taxon>
        <taxon>Euteleostomi</taxon>
        <taxon>Actinopterygii</taxon>
        <taxon>Neopterygii</taxon>
        <taxon>Teleostei</taxon>
        <taxon>Neoteleostei</taxon>
        <taxon>Acanthomorphata</taxon>
        <taxon>Ovalentaria</taxon>
        <taxon>Atherinomorphae</taxon>
        <taxon>Cyprinodontiformes</taxon>
        <taxon>Goodeidae</taxon>
        <taxon>Ameca</taxon>
    </lineage>
</organism>
<protein>
    <submittedName>
        <fullName evidence="2">Uncharacterized protein</fullName>
    </submittedName>
</protein>
<evidence type="ECO:0000313" key="3">
    <source>
        <dbReference type="Proteomes" id="UP001469553"/>
    </source>
</evidence>
<proteinExistence type="predicted"/>